<dbReference type="Proteomes" id="UP000011518">
    <property type="component" value="Unassembled WGS sequence"/>
</dbReference>
<proteinExistence type="predicted"/>
<reference evidence="2" key="1">
    <citation type="submission" date="2012-07" db="EMBL/GenBank/DDBJ databases">
        <title>Genome of the Chinese tree shrew, a rising model animal genetically related to primates.</title>
        <authorList>
            <person name="Zhang G."/>
            <person name="Fan Y."/>
            <person name="Yao Y."/>
            <person name="Huang Z."/>
        </authorList>
    </citation>
    <scope>NUCLEOTIDE SEQUENCE [LARGE SCALE GENOMIC DNA]</scope>
</reference>
<dbReference type="EMBL" id="KB321021">
    <property type="protein sequence ID" value="ELW48834.1"/>
    <property type="molecule type" value="Genomic_DNA"/>
</dbReference>
<dbReference type="InParanoid" id="L9JEU0"/>
<evidence type="ECO:0000313" key="2">
    <source>
        <dbReference type="Proteomes" id="UP000011518"/>
    </source>
</evidence>
<accession>L9JEU0</accession>
<keyword evidence="2" id="KW-1185">Reference proteome</keyword>
<sequence>MQHVEVAGNFLWHLQPARYKIRADLSPQGSREEFQWGLRSHIGLRPAPAVIRAGELTYQAAQKGHGIYQRSANKS</sequence>
<protein>
    <submittedName>
        <fullName evidence="1">Uncharacterized protein</fullName>
    </submittedName>
</protein>
<gene>
    <name evidence="1" type="ORF">TREES_T100014317</name>
</gene>
<organism evidence="1 2">
    <name type="scientific">Tupaia chinensis</name>
    <name type="common">Chinese tree shrew</name>
    <name type="synonym">Tupaia belangeri chinensis</name>
    <dbReference type="NCBI Taxonomy" id="246437"/>
    <lineage>
        <taxon>Eukaryota</taxon>
        <taxon>Metazoa</taxon>
        <taxon>Chordata</taxon>
        <taxon>Craniata</taxon>
        <taxon>Vertebrata</taxon>
        <taxon>Euteleostomi</taxon>
        <taxon>Mammalia</taxon>
        <taxon>Eutheria</taxon>
        <taxon>Euarchontoglires</taxon>
        <taxon>Scandentia</taxon>
        <taxon>Tupaiidae</taxon>
        <taxon>Tupaia</taxon>
    </lineage>
</organism>
<evidence type="ECO:0000313" key="1">
    <source>
        <dbReference type="EMBL" id="ELW48834.1"/>
    </source>
</evidence>
<reference evidence="2" key="2">
    <citation type="journal article" date="2013" name="Nat. Commun.">
        <title>Genome of the Chinese tree shrew.</title>
        <authorList>
            <person name="Fan Y."/>
            <person name="Huang Z.Y."/>
            <person name="Cao C.C."/>
            <person name="Chen C.S."/>
            <person name="Chen Y.X."/>
            <person name="Fan D.D."/>
            <person name="He J."/>
            <person name="Hou H.L."/>
            <person name="Hu L."/>
            <person name="Hu X.T."/>
            <person name="Jiang X.T."/>
            <person name="Lai R."/>
            <person name="Lang Y.S."/>
            <person name="Liang B."/>
            <person name="Liao S.G."/>
            <person name="Mu D."/>
            <person name="Ma Y.Y."/>
            <person name="Niu Y.Y."/>
            <person name="Sun X.Q."/>
            <person name="Xia J.Q."/>
            <person name="Xiao J."/>
            <person name="Xiong Z.Q."/>
            <person name="Xu L."/>
            <person name="Yang L."/>
            <person name="Zhang Y."/>
            <person name="Zhao W."/>
            <person name="Zhao X.D."/>
            <person name="Zheng Y.T."/>
            <person name="Zhou J.M."/>
            <person name="Zhu Y.B."/>
            <person name="Zhang G.J."/>
            <person name="Wang J."/>
            <person name="Yao Y.G."/>
        </authorList>
    </citation>
    <scope>NUCLEOTIDE SEQUENCE [LARGE SCALE GENOMIC DNA]</scope>
</reference>
<dbReference type="AlphaFoldDB" id="L9JEU0"/>
<name>L9JEU0_TUPCH</name>